<dbReference type="GO" id="GO:0008728">
    <property type="term" value="F:GTP diphosphokinase activity"/>
    <property type="evidence" value="ECO:0007669"/>
    <property type="project" value="UniProtKB-EC"/>
</dbReference>
<feature type="compositionally biased region" description="Pro residues" evidence="7">
    <location>
        <begin position="54"/>
        <end position="77"/>
    </location>
</feature>
<evidence type="ECO:0000256" key="6">
    <source>
        <dbReference type="RuleBase" id="RU003847"/>
    </source>
</evidence>
<dbReference type="PROSITE" id="PS51831">
    <property type="entry name" value="HD"/>
    <property type="match status" value="1"/>
</dbReference>
<dbReference type="InterPro" id="IPR045865">
    <property type="entry name" value="ACT-like_dom_sf"/>
</dbReference>
<feature type="domain" description="TGS" evidence="10">
    <location>
        <begin position="486"/>
        <end position="551"/>
    </location>
</feature>
<dbReference type="InterPro" id="IPR012676">
    <property type="entry name" value="TGS-like"/>
</dbReference>
<dbReference type="EC" id="2.7.6.5" evidence="1"/>
<dbReference type="CDD" id="cd05399">
    <property type="entry name" value="NT_Rel-Spo_like"/>
    <property type="match status" value="1"/>
</dbReference>
<proteinExistence type="inferred from homology"/>
<dbReference type="SUPFAM" id="SSF81271">
    <property type="entry name" value="TGS-like"/>
    <property type="match status" value="1"/>
</dbReference>
<accession>E8RSY2</accession>
<dbReference type="GO" id="GO:0015969">
    <property type="term" value="P:guanosine tetraphosphate metabolic process"/>
    <property type="evidence" value="ECO:0007669"/>
    <property type="project" value="InterPro"/>
</dbReference>
<dbReference type="InterPro" id="IPR004811">
    <property type="entry name" value="RelA/Spo_fam"/>
</dbReference>
<gene>
    <name evidence="11" type="ordered locus">Astex_2966</name>
</gene>
<dbReference type="AlphaFoldDB" id="E8RSY2"/>
<evidence type="ECO:0000256" key="3">
    <source>
        <dbReference type="ARBA" id="ARBA00029754"/>
    </source>
</evidence>
<dbReference type="SMART" id="SM00471">
    <property type="entry name" value="HDc"/>
    <property type="match status" value="1"/>
</dbReference>
<dbReference type="SUPFAM" id="SSF109604">
    <property type="entry name" value="HD-domain/PDEase-like"/>
    <property type="match status" value="1"/>
</dbReference>
<evidence type="ECO:0000256" key="1">
    <source>
        <dbReference type="ARBA" id="ARBA00013251"/>
    </source>
</evidence>
<evidence type="ECO:0000313" key="12">
    <source>
        <dbReference type="Proteomes" id="UP000001492"/>
    </source>
</evidence>
<sequence>MYEKSTVLDMATEGQSVITARVSSENEPPAVPPGFPEETPPEVPPGEPKEGDIIPPPEAPPLDPPAETPPIQTPPEMPSMTQMAQAPKPAPTPAPKRRFLRQMELIDRVAAYDPTVDEALLNRAYVYAMRMHGAQLRASGDPYFAHPIEVAGILTDYKLDSAAIVTALLHDTIEDTPATREEIASLFGEEIAQLVEGVTKLTRLELKSEYTKQSENLRKFILAISKDVRVLLVKLADRLHNMRTLQYVPEHKRERISRETLEVYAPLARQIGCNRFATELEDLAFTFINPRGRAAILQRLADLRDQKGAAVADIARDIQDTLSVAGIEARVSGREKSPYSIWRKLQRKSIGFSQLSDIVAFRVIVDSPDDCYLSLGVLHRKWPCVQDRFKDFISTPKSNNYQSLHTTVIGHKGARIEMQIRTEVMDRVAEEGLAAHWGYKNQAYGFDEAAATQWAERNPIANLRAIVQIAENGGDSDEWVEHAKLEMFLDQVFCFSPKGRLISLPRGAMPLDFAYAVHTEVGDKAIGAVINGEHKPLRTPLQNGDQVEIITGVEARVNPDWQSLTITGRARAAIRRSIRQTQRDDFIRLGRSALERGAAQVEKTLTDMSWRPAFERFQVQSEDELFELCGRGKIAPAKVLEALFPGLKLPATLTTDSFSRIKDGEDATAFVRGHALRPQQKIVFSRCCTPVPGDRIVGIVEGAAVHVHSIECEQLEAYEGQKEVWIDLQWTLNAEKNTVSPARIRANMRNKPGVLGQVCTLIGEAKGNIVNIRLSNQQVDFLDAEFEVEVLDARHLTNITAAIRTNPSVEGVERIRG</sequence>
<dbReference type="eggNOG" id="COG0317">
    <property type="taxonomic scope" value="Bacteria"/>
</dbReference>
<feature type="region of interest" description="Disordered" evidence="7">
    <location>
        <begin position="1"/>
        <end position="94"/>
    </location>
</feature>
<dbReference type="InterPro" id="IPR007685">
    <property type="entry name" value="RelA_SpoT"/>
</dbReference>
<evidence type="ECO:0000259" key="9">
    <source>
        <dbReference type="PROSITE" id="PS51831"/>
    </source>
</evidence>
<evidence type="ECO:0000259" key="10">
    <source>
        <dbReference type="PROSITE" id="PS51880"/>
    </source>
</evidence>
<dbReference type="PROSITE" id="PS51880">
    <property type="entry name" value="TGS"/>
    <property type="match status" value="1"/>
</dbReference>
<dbReference type="KEGG" id="aex:Astex_2966"/>
<dbReference type="InterPro" id="IPR045600">
    <property type="entry name" value="RelA/SpoT_AH_RIS"/>
</dbReference>
<evidence type="ECO:0000256" key="2">
    <source>
        <dbReference type="ARBA" id="ARBA00014315"/>
    </source>
</evidence>
<dbReference type="Pfam" id="PF02824">
    <property type="entry name" value="TGS"/>
    <property type="match status" value="1"/>
</dbReference>
<dbReference type="GO" id="GO:0005886">
    <property type="term" value="C:plasma membrane"/>
    <property type="evidence" value="ECO:0007669"/>
    <property type="project" value="TreeGrafter"/>
</dbReference>
<comment type="catalytic activity">
    <reaction evidence="5">
        <text>GTP + ATP = guanosine 3'-diphosphate 5'-triphosphate + AMP</text>
        <dbReference type="Rhea" id="RHEA:22088"/>
        <dbReference type="ChEBI" id="CHEBI:30616"/>
        <dbReference type="ChEBI" id="CHEBI:37565"/>
        <dbReference type="ChEBI" id="CHEBI:142410"/>
        <dbReference type="ChEBI" id="CHEBI:456215"/>
        <dbReference type="EC" id="2.7.6.5"/>
    </reaction>
</comment>
<dbReference type="Pfam" id="PF13328">
    <property type="entry name" value="HD_4"/>
    <property type="match status" value="1"/>
</dbReference>
<dbReference type="Gene3D" id="3.30.460.10">
    <property type="entry name" value="Beta Polymerase, domain 2"/>
    <property type="match status" value="1"/>
</dbReference>
<comment type="similarity">
    <text evidence="6">Belongs to the relA/spoT family.</text>
</comment>
<dbReference type="Gene3D" id="1.10.3210.10">
    <property type="entry name" value="Hypothetical protein af1432"/>
    <property type="match status" value="1"/>
</dbReference>
<dbReference type="InterPro" id="IPR002912">
    <property type="entry name" value="ACT_dom"/>
</dbReference>
<dbReference type="PANTHER" id="PTHR21262">
    <property type="entry name" value="GUANOSINE-3',5'-BIS DIPHOSPHATE 3'-PYROPHOSPHOHYDROLASE"/>
    <property type="match status" value="1"/>
</dbReference>
<dbReference type="FunFam" id="1.10.3210.10:FF:000001">
    <property type="entry name" value="GTP pyrophosphokinase RelA"/>
    <property type="match status" value="1"/>
</dbReference>
<keyword evidence="12" id="KW-1185">Reference proteome</keyword>
<feature type="compositionally biased region" description="Polar residues" evidence="7">
    <location>
        <begin position="13"/>
        <end position="23"/>
    </location>
</feature>
<dbReference type="SMART" id="SM00954">
    <property type="entry name" value="RelA_SpoT"/>
    <property type="match status" value="1"/>
</dbReference>
<dbReference type="GO" id="GO:0008893">
    <property type="term" value="F:guanosine-3',5'-bis(diphosphate) 3'-diphosphatase activity"/>
    <property type="evidence" value="ECO:0007669"/>
    <property type="project" value="TreeGrafter"/>
</dbReference>
<dbReference type="FunFam" id="3.30.460.10:FF:000001">
    <property type="entry name" value="GTP pyrophosphokinase RelA"/>
    <property type="match status" value="1"/>
</dbReference>
<dbReference type="SUPFAM" id="SSF81301">
    <property type="entry name" value="Nucleotidyltransferase"/>
    <property type="match status" value="1"/>
</dbReference>
<dbReference type="PROSITE" id="PS51671">
    <property type="entry name" value="ACT"/>
    <property type="match status" value="1"/>
</dbReference>
<evidence type="ECO:0000256" key="7">
    <source>
        <dbReference type="SAM" id="MobiDB-lite"/>
    </source>
</evidence>
<comment type="function">
    <text evidence="6">In eubacteria ppGpp (guanosine 3'-diphosphate 5'-diphosphate) is a mediator of the stringent response that coordinates a variety of cellular activities in response to changes in nutritional abundance.</text>
</comment>
<dbReference type="InterPro" id="IPR033655">
    <property type="entry name" value="TGS_RelA/SpoT"/>
</dbReference>
<dbReference type="InterPro" id="IPR004095">
    <property type="entry name" value="TGS"/>
</dbReference>
<dbReference type="CDD" id="cd00077">
    <property type="entry name" value="HDc"/>
    <property type="match status" value="1"/>
</dbReference>
<evidence type="ECO:0000256" key="5">
    <source>
        <dbReference type="ARBA" id="ARBA00048244"/>
    </source>
</evidence>
<dbReference type="EMBL" id="CP002396">
    <property type="protein sequence ID" value="ADU14603.1"/>
    <property type="molecule type" value="Genomic_DNA"/>
</dbReference>
<evidence type="ECO:0000313" key="11">
    <source>
        <dbReference type="EMBL" id="ADU14603.1"/>
    </source>
</evidence>
<feature type="domain" description="HD" evidence="9">
    <location>
        <begin position="143"/>
        <end position="242"/>
    </location>
</feature>
<protein>
    <recommendedName>
        <fullName evidence="2">GTP pyrophosphokinase rsh</fullName>
        <ecNumber evidence="1">2.7.6.5</ecNumber>
    </recommendedName>
    <alternativeName>
        <fullName evidence="4">(p)ppGpp synthase</fullName>
    </alternativeName>
    <alternativeName>
        <fullName evidence="3">ATP:GTP 3'-pyrophosphotransferase</fullName>
    </alternativeName>
</protein>
<dbReference type="PANTHER" id="PTHR21262:SF36">
    <property type="entry name" value="BIFUNCTIONAL (P)PPGPP SYNTHASE_HYDROLASE SPOT"/>
    <property type="match status" value="1"/>
</dbReference>
<dbReference type="HOGENOM" id="CLU_012300_3_0_5"/>
<dbReference type="CDD" id="cd04876">
    <property type="entry name" value="ACT_RelA-SpoT"/>
    <property type="match status" value="1"/>
</dbReference>
<dbReference type="Gene3D" id="3.10.20.30">
    <property type="match status" value="1"/>
</dbReference>
<evidence type="ECO:0000259" key="8">
    <source>
        <dbReference type="PROSITE" id="PS51671"/>
    </source>
</evidence>
<dbReference type="InterPro" id="IPR006674">
    <property type="entry name" value="HD_domain"/>
</dbReference>
<dbReference type="STRING" id="573065.Astex_2966"/>
<dbReference type="SUPFAM" id="SSF55021">
    <property type="entry name" value="ACT-like"/>
    <property type="match status" value="1"/>
</dbReference>
<feature type="domain" description="ACT" evidence="8">
    <location>
        <begin position="743"/>
        <end position="817"/>
    </location>
</feature>
<reference evidence="12" key="1">
    <citation type="submission" date="2010-12" db="EMBL/GenBank/DDBJ databases">
        <title>Complete sequence of chromosome 2 of Asticcacaulis excentricus CB 48.</title>
        <authorList>
            <consortium name="US DOE Joint Genome Institute"/>
            <person name="Lucas S."/>
            <person name="Copeland A."/>
            <person name="Lapidus A."/>
            <person name="Cheng J.-F."/>
            <person name="Bruce D."/>
            <person name="Goodwin L."/>
            <person name="Pitluck S."/>
            <person name="Teshima H."/>
            <person name="Davenport K."/>
            <person name="Detter J.C."/>
            <person name="Han C."/>
            <person name="Tapia R."/>
            <person name="Land M."/>
            <person name="Hauser L."/>
            <person name="Jeffries C."/>
            <person name="Kyrpides N."/>
            <person name="Ivanova N."/>
            <person name="Ovchinnikova G."/>
            <person name="Brun Y.V."/>
            <person name="Woyke T."/>
        </authorList>
    </citation>
    <scope>NUCLEOTIDE SEQUENCE [LARGE SCALE GENOMIC DNA]</scope>
    <source>
        <strain evidence="12">ATCC 15261 / DSM 4724 / KCTC 12464 / NCIMB 9791 / VKM B-1370 / CB 48</strain>
    </source>
</reference>
<keyword evidence="11" id="KW-0808">Transferase</keyword>
<dbReference type="Pfam" id="PF19296">
    <property type="entry name" value="RelA_AH_RIS"/>
    <property type="match status" value="1"/>
</dbReference>
<dbReference type="InterPro" id="IPR043519">
    <property type="entry name" value="NT_sf"/>
</dbReference>
<dbReference type="NCBIfam" id="TIGR00691">
    <property type="entry name" value="spoT_relA"/>
    <property type="match status" value="1"/>
</dbReference>
<organism evidence="11 12">
    <name type="scientific">Asticcacaulis excentricus (strain ATCC 15261 / DSM 4724 / KCTC 12464 / NCIMB 9791 / VKM B-1370 / CB 48)</name>
    <dbReference type="NCBI Taxonomy" id="573065"/>
    <lineage>
        <taxon>Bacteria</taxon>
        <taxon>Pseudomonadati</taxon>
        <taxon>Pseudomonadota</taxon>
        <taxon>Alphaproteobacteria</taxon>
        <taxon>Caulobacterales</taxon>
        <taxon>Caulobacteraceae</taxon>
        <taxon>Asticcacaulis</taxon>
    </lineage>
</organism>
<dbReference type="GO" id="GO:0015949">
    <property type="term" value="P:nucleobase-containing small molecule interconversion"/>
    <property type="evidence" value="ECO:0007669"/>
    <property type="project" value="UniProtKB-ARBA"/>
</dbReference>
<dbReference type="Proteomes" id="UP000001492">
    <property type="component" value="Chromosome 2"/>
</dbReference>
<dbReference type="Gene3D" id="3.30.70.260">
    <property type="match status" value="1"/>
</dbReference>
<dbReference type="FunFam" id="3.10.20.30:FF:000002">
    <property type="entry name" value="GTP pyrophosphokinase (RelA/SpoT)"/>
    <property type="match status" value="1"/>
</dbReference>
<name>E8RSY2_ASTEC</name>
<dbReference type="InterPro" id="IPR012675">
    <property type="entry name" value="Beta-grasp_dom_sf"/>
</dbReference>
<evidence type="ECO:0000256" key="4">
    <source>
        <dbReference type="ARBA" id="ARBA00032407"/>
    </source>
</evidence>
<dbReference type="Pfam" id="PF13291">
    <property type="entry name" value="ACT_4"/>
    <property type="match status" value="1"/>
</dbReference>
<dbReference type="InterPro" id="IPR003607">
    <property type="entry name" value="HD/PDEase_dom"/>
</dbReference>
<dbReference type="Pfam" id="PF04607">
    <property type="entry name" value="RelA_SpoT"/>
    <property type="match status" value="1"/>
</dbReference>
<dbReference type="CDD" id="cd01668">
    <property type="entry name" value="TGS_RSH"/>
    <property type="match status" value="1"/>
</dbReference>
<dbReference type="GO" id="GO:0042594">
    <property type="term" value="P:response to starvation"/>
    <property type="evidence" value="ECO:0007669"/>
    <property type="project" value="TreeGrafter"/>
</dbReference>